<dbReference type="Proteomes" id="UP000830375">
    <property type="component" value="Unassembled WGS sequence"/>
</dbReference>
<accession>A0ABQ8L6K7</accession>
<reference evidence="1 2" key="1">
    <citation type="submission" date="2022-01" db="EMBL/GenBank/DDBJ databases">
        <title>A high-quality chromosome-level genome assembly of rohu carp, Labeo rohita.</title>
        <authorList>
            <person name="Arick M.A. II"/>
            <person name="Hsu C.-Y."/>
            <person name="Magbanua Z."/>
            <person name="Pechanova O."/>
            <person name="Grover C."/>
            <person name="Miller E."/>
            <person name="Thrash A."/>
            <person name="Ezzel L."/>
            <person name="Alam S."/>
            <person name="Benzie J."/>
            <person name="Hamilton M."/>
            <person name="Karsi A."/>
            <person name="Lawrence M.L."/>
            <person name="Peterson D.G."/>
        </authorList>
    </citation>
    <scope>NUCLEOTIDE SEQUENCE [LARGE SCALE GENOMIC DNA]</scope>
    <source>
        <strain evidence="2">BAU-BD-2019</strain>
        <tissue evidence="1">Blood</tissue>
    </source>
</reference>
<gene>
    <name evidence="1" type="ORF">H4Q32_029582</name>
</gene>
<dbReference type="PANTHER" id="PTHR45913">
    <property type="entry name" value="EPM2A-INTERACTING PROTEIN 1"/>
    <property type="match status" value="1"/>
</dbReference>
<protein>
    <submittedName>
        <fullName evidence="1">Zinc finger BED domain-containing protein 5</fullName>
    </submittedName>
</protein>
<proteinExistence type="predicted"/>
<name>A0ABQ8L6K7_LABRO</name>
<keyword evidence="2" id="KW-1185">Reference proteome</keyword>
<evidence type="ECO:0000313" key="1">
    <source>
        <dbReference type="EMBL" id="KAI2646338.1"/>
    </source>
</evidence>
<comment type="caution">
    <text evidence="1">The sequence shown here is derived from an EMBL/GenBank/DDBJ whole genome shotgun (WGS) entry which is preliminary data.</text>
</comment>
<organism evidence="1 2">
    <name type="scientific">Labeo rohita</name>
    <name type="common">Indian major carp</name>
    <name type="synonym">Cyprinus rohita</name>
    <dbReference type="NCBI Taxonomy" id="84645"/>
    <lineage>
        <taxon>Eukaryota</taxon>
        <taxon>Metazoa</taxon>
        <taxon>Chordata</taxon>
        <taxon>Craniata</taxon>
        <taxon>Vertebrata</taxon>
        <taxon>Euteleostomi</taxon>
        <taxon>Actinopterygii</taxon>
        <taxon>Neopterygii</taxon>
        <taxon>Teleostei</taxon>
        <taxon>Ostariophysi</taxon>
        <taxon>Cypriniformes</taxon>
        <taxon>Cyprinidae</taxon>
        <taxon>Labeoninae</taxon>
        <taxon>Labeonini</taxon>
        <taxon>Labeo</taxon>
    </lineage>
</organism>
<sequence length="246" mass="27729">MDKFITRTKRSCDDDKKCKTRKYDISYLQLGFTVAGTDAEPLPQCVICADLLANDSMKPCKLKRHLETKHPTLKDKPLDFFKLKLSGLEQQKRNLSKHTSVSNRCLEASYYVSKRVSKLGKPHTIADALILPAAKDICQVMFGENFAQQISDIPLSNDTVSRRISDMASDVKEQLLANIMQSQYYALQLDETTDVAGLAQLLTYVRYVKNANIEEDILFCLSFPEHTTGEALFEVLDGYLQDAGMS</sequence>
<evidence type="ECO:0000313" key="2">
    <source>
        <dbReference type="Proteomes" id="UP000830375"/>
    </source>
</evidence>
<dbReference type="PANTHER" id="PTHR45913:SF19">
    <property type="entry name" value="LOW QUALITY PROTEIN: ZINC FINGER BED DOMAIN-CONTAINING PROTEIN 5-LIKE"/>
    <property type="match status" value="1"/>
</dbReference>
<dbReference type="EMBL" id="JACTAM010001456">
    <property type="protein sequence ID" value="KAI2646338.1"/>
    <property type="molecule type" value="Genomic_DNA"/>
</dbReference>